<dbReference type="AlphaFoldDB" id="A0AAN4VY58"/>
<gene>
    <name evidence="2" type="ORF">PEDI_15120</name>
</gene>
<organism evidence="2 3">
    <name type="scientific">Persicobacter diffluens</name>
    <dbReference type="NCBI Taxonomy" id="981"/>
    <lineage>
        <taxon>Bacteria</taxon>
        <taxon>Pseudomonadati</taxon>
        <taxon>Bacteroidota</taxon>
        <taxon>Cytophagia</taxon>
        <taxon>Cytophagales</taxon>
        <taxon>Persicobacteraceae</taxon>
        <taxon>Persicobacter</taxon>
    </lineage>
</organism>
<sequence length="512" mass="59150">MSFLRLFSVIFLSVYVFNAQAQLVKSEEVIGQVAETESFFHVFSNADSSLYFFKKNQHKVRDKQALWEVSKFNQALEEVAHQQYYLSSREDLIGYDTNGQDIFLLFTEDLEHIRKLTLYQMPLFGQQALKEFKIDLPFQLKMQAYETVGTHMVLAGDVNEKAVVVLYDLTNGQLKVVRNHYNEKSRLLSLTIDDATQTFKTVTIFRHRQAKYEVRLSIFDETGKELLKHQFLTPENQNFLSATTQTLPNFDELLVATYAEGGANMEDYAKGVMVCRLPLRGEQQFQKIPFGALRNYYGYLPLDKQEKMQKKKKKRSSSSKDMNVMNRMILSSRKTGFGEYAFYGEFFYPTYRALQEGMSALNTIVNQTQVYRFSHNMMVVFDAQGNLLWDRAFPLNDHEQFVLKGAGAFAYLPEDHAVMIYKEEDELKGYEVSLLGDGEITAGREFSLMGLPEDYANNQQYSGAGGEIMHWYGNHFYHYGVYDPMGKGREPFFFLQKYSWTPVVEGKAGSVE</sequence>
<dbReference type="EMBL" id="BQKE01000001">
    <property type="protein sequence ID" value="GJM60960.1"/>
    <property type="molecule type" value="Genomic_DNA"/>
</dbReference>
<keyword evidence="3" id="KW-1185">Reference proteome</keyword>
<protein>
    <submittedName>
        <fullName evidence="2">Uncharacterized protein</fullName>
    </submittedName>
</protein>
<feature type="chain" id="PRO_5043006164" evidence="1">
    <location>
        <begin position="22"/>
        <end position="512"/>
    </location>
</feature>
<dbReference type="RefSeq" id="WP_338236600.1">
    <property type="nucleotide sequence ID" value="NZ_BQKE01000001.1"/>
</dbReference>
<evidence type="ECO:0000256" key="1">
    <source>
        <dbReference type="SAM" id="SignalP"/>
    </source>
</evidence>
<feature type="signal peptide" evidence="1">
    <location>
        <begin position="1"/>
        <end position="21"/>
    </location>
</feature>
<evidence type="ECO:0000313" key="2">
    <source>
        <dbReference type="EMBL" id="GJM60960.1"/>
    </source>
</evidence>
<evidence type="ECO:0000313" key="3">
    <source>
        <dbReference type="Proteomes" id="UP001310022"/>
    </source>
</evidence>
<keyword evidence="1" id="KW-0732">Signal</keyword>
<accession>A0AAN4VY58</accession>
<reference evidence="2 3" key="1">
    <citation type="submission" date="2021-12" db="EMBL/GenBank/DDBJ databases">
        <title>Genome sequencing of bacteria with rrn-lacking chromosome and rrn-plasmid.</title>
        <authorList>
            <person name="Anda M."/>
            <person name="Iwasaki W."/>
        </authorList>
    </citation>
    <scope>NUCLEOTIDE SEQUENCE [LARGE SCALE GENOMIC DNA]</scope>
    <source>
        <strain evidence="2 3">NBRC 15940</strain>
    </source>
</reference>
<comment type="caution">
    <text evidence="2">The sequence shown here is derived from an EMBL/GenBank/DDBJ whole genome shotgun (WGS) entry which is preliminary data.</text>
</comment>
<proteinExistence type="predicted"/>
<dbReference type="Proteomes" id="UP001310022">
    <property type="component" value="Unassembled WGS sequence"/>
</dbReference>
<name>A0AAN4VY58_9BACT</name>